<evidence type="ECO:0000256" key="2">
    <source>
        <dbReference type="SAM" id="SignalP"/>
    </source>
</evidence>
<reference evidence="3 4" key="1">
    <citation type="journal article" date="2021" name="Plant Biotechnol. J.">
        <title>Multi-omics assisted identification of the key and species-specific regulatory components of drought-tolerant mechanisms in Gossypium stocksii.</title>
        <authorList>
            <person name="Yu D."/>
            <person name="Ke L."/>
            <person name="Zhang D."/>
            <person name="Wu Y."/>
            <person name="Sun Y."/>
            <person name="Mei J."/>
            <person name="Sun J."/>
            <person name="Sun Y."/>
        </authorList>
    </citation>
    <scope>NUCLEOTIDE SEQUENCE [LARGE SCALE GENOMIC DNA]</scope>
    <source>
        <strain evidence="4">cv. E1</strain>
        <tissue evidence="3">Leaf</tissue>
    </source>
</reference>
<evidence type="ECO:0000313" key="3">
    <source>
        <dbReference type="EMBL" id="KAH1047056.1"/>
    </source>
</evidence>
<dbReference type="OrthoDB" id="996435at2759"/>
<accession>A0A9D3ZLA9</accession>
<evidence type="ECO:0008006" key="5">
    <source>
        <dbReference type="Google" id="ProtNLM"/>
    </source>
</evidence>
<gene>
    <name evidence="3" type="ORF">J1N35_037840</name>
</gene>
<evidence type="ECO:0000256" key="1">
    <source>
        <dbReference type="SAM" id="MobiDB-lite"/>
    </source>
</evidence>
<sequence>MACKMSSVLCIHVLLLSFSLLLSPSSATNTHLMVKNINEVIGRNLIEAKPPPNDDHPGGGEKRRK</sequence>
<keyword evidence="2" id="KW-0732">Signal</keyword>
<dbReference type="EMBL" id="JAIQCV010000011">
    <property type="protein sequence ID" value="KAH1047056.1"/>
    <property type="molecule type" value="Genomic_DNA"/>
</dbReference>
<organism evidence="3 4">
    <name type="scientific">Gossypium stocksii</name>
    <dbReference type="NCBI Taxonomy" id="47602"/>
    <lineage>
        <taxon>Eukaryota</taxon>
        <taxon>Viridiplantae</taxon>
        <taxon>Streptophyta</taxon>
        <taxon>Embryophyta</taxon>
        <taxon>Tracheophyta</taxon>
        <taxon>Spermatophyta</taxon>
        <taxon>Magnoliopsida</taxon>
        <taxon>eudicotyledons</taxon>
        <taxon>Gunneridae</taxon>
        <taxon>Pentapetalae</taxon>
        <taxon>rosids</taxon>
        <taxon>malvids</taxon>
        <taxon>Malvales</taxon>
        <taxon>Malvaceae</taxon>
        <taxon>Malvoideae</taxon>
        <taxon>Gossypium</taxon>
    </lineage>
</organism>
<keyword evidence="4" id="KW-1185">Reference proteome</keyword>
<feature type="region of interest" description="Disordered" evidence="1">
    <location>
        <begin position="45"/>
        <end position="65"/>
    </location>
</feature>
<name>A0A9D3ZLA9_9ROSI</name>
<evidence type="ECO:0000313" key="4">
    <source>
        <dbReference type="Proteomes" id="UP000828251"/>
    </source>
</evidence>
<comment type="caution">
    <text evidence="3">The sequence shown here is derived from an EMBL/GenBank/DDBJ whole genome shotgun (WGS) entry which is preliminary data.</text>
</comment>
<feature type="signal peptide" evidence="2">
    <location>
        <begin position="1"/>
        <end position="27"/>
    </location>
</feature>
<feature type="chain" id="PRO_5038845622" description="Transmembrane protein" evidence="2">
    <location>
        <begin position="28"/>
        <end position="65"/>
    </location>
</feature>
<protein>
    <recommendedName>
        <fullName evidence="5">Transmembrane protein</fullName>
    </recommendedName>
</protein>
<dbReference type="AlphaFoldDB" id="A0A9D3ZLA9"/>
<dbReference type="Proteomes" id="UP000828251">
    <property type="component" value="Unassembled WGS sequence"/>
</dbReference>
<feature type="compositionally biased region" description="Basic and acidic residues" evidence="1">
    <location>
        <begin position="52"/>
        <end position="65"/>
    </location>
</feature>
<proteinExistence type="predicted"/>